<dbReference type="RefSeq" id="WP_158761990.1">
    <property type="nucleotide sequence ID" value="NZ_CP046911.1"/>
</dbReference>
<sequence>MHIQSTSWFPLNRYAPVREGWYEVRLVSGDTAFANFAAGEWTEKPLLVFTHWRGLSSDPARSAEVETIDAAAAAAVGVRAVWNAFFPGVGDEQHKPLDATHDAAAKAGR</sequence>
<gene>
    <name evidence="1" type="ORF">FAZ97_28225</name>
</gene>
<proteinExistence type="predicted"/>
<dbReference type="EMBL" id="CP046911">
    <property type="protein sequence ID" value="QGZ58837.1"/>
    <property type="molecule type" value="Genomic_DNA"/>
</dbReference>
<name>A0A7Z2JBB7_9BURK</name>
<evidence type="ECO:0000313" key="1">
    <source>
        <dbReference type="EMBL" id="QGZ58837.1"/>
    </source>
</evidence>
<reference evidence="1 2" key="1">
    <citation type="submission" date="2019-12" db="EMBL/GenBank/DDBJ databases">
        <title>Paraburkholderia acidiphila 7Q-K02 sp. nov and Paraburkholderia acidisoli DHF22 sp. nov., two strains isolated from forest soil.</title>
        <authorList>
            <person name="Gao Z."/>
            <person name="Qiu L."/>
        </authorList>
    </citation>
    <scope>NUCLEOTIDE SEQUENCE [LARGE SCALE GENOMIC DNA]</scope>
    <source>
        <strain evidence="1 2">7Q-K02</strain>
    </source>
</reference>
<dbReference type="AlphaFoldDB" id="A0A7Z2JBB7"/>
<dbReference type="Proteomes" id="UP000434209">
    <property type="component" value="Chromosome 3"/>
</dbReference>
<dbReference type="OrthoDB" id="9005086at2"/>
<dbReference type="KEGG" id="pacp:FAZ97_28225"/>
<organism evidence="1 2">
    <name type="scientific">Paraburkholderia acidiphila</name>
    <dbReference type="NCBI Taxonomy" id="2571747"/>
    <lineage>
        <taxon>Bacteria</taxon>
        <taxon>Pseudomonadati</taxon>
        <taxon>Pseudomonadota</taxon>
        <taxon>Betaproteobacteria</taxon>
        <taxon>Burkholderiales</taxon>
        <taxon>Burkholderiaceae</taxon>
        <taxon>Paraburkholderia</taxon>
    </lineage>
</organism>
<evidence type="ECO:0000313" key="2">
    <source>
        <dbReference type="Proteomes" id="UP000434209"/>
    </source>
</evidence>
<keyword evidence="2" id="KW-1185">Reference proteome</keyword>
<protein>
    <submittedName>
        <fullName evidence="1">Uncharacterized protein</fullName>
    </submittedName>
</protein>
<accession>A0A7Z2JBB7</accession>